<feature type="compositionally biased region" description="Basic residues" evidence="1">
    <location>
        <begin position="458"/>
        <end position="474"/>
    </location>
</feature>
<keyword evidence="2" id="KW-1133">Transmembrane helix</keyword>
<sequence length="540" mass="62790">MRQKLQQKNSSLRTPFQFNLVSVITILVFTMIELFLSKPIWGDDDDDEQRIALFDELETIIWGLVTSEGRSEARLWLCEAISSLSIAPHDQRDLFTSLLRSKHRKWDLAEQLLQLIIAERPREAGAILAGKSHRLEKFFEGHPRRMMQWFSTFSSAGDSAHGNGAKALSQFAFINRDICWEELEWKGKHGQSPAVVATKPHYFLDLDVQHTVENFVENVPEFWSSKEFAESLKDGEIFSIDRKYFVDFFIDLMYEDDLKEVWEVIGRFLIEESFSYLCQHLLIVLGEPDLCSILGKLQRFLDGSKKLVNFDDKSYWLEILIRKCGNRVSIDELLLLNALFNKGRQLLRLVGIEEASEEKRKISDLVSRICRHTSEAKGLTPISKDRLKSKVTDMMKWLGLLSWSLLYRLSKECHTSESCKAVFVSNKIDFRNSDVYGLLEPDETSENSELEYVDRAASRRKHKRKQKSRKKRKRNLDDDMFHGEELLDVDDADDTPVFRPSSTSWRLSTDGYSSSWTLVDLPEHLLKHCLNEWLKRAFND</sequence>
<evidence type="ECO:0000313" key="3">
    <source>
        <dbReference type="EMBL" id="KAK9669582.1"/>
    </source>
</evidence>
<keyword evidence="4" id="KW-1185">Reference proteome</keyword>
<comment type="caution">
    <text evidence="3">The sequence shown here is derived from an EMBL/GenBank/DDBJ whole genome shotgun (WGS) entry which is preliminary data.</text>
</comment>
<dbReference type="PANTHER" id="PTHR37766:SF1">
    <property type="entry name" value="OS01G0897100 PROTEIN"/>
    <property type="match status" value="1"/>
</dbReference>
<feature type="region of interest" description="Disordered" evidence="1">
    <location>
        <begin position="456"/>
        <end position="475"/>
    </location>
</feature>
<evidence type="ECO:0000256" key="2">
    <source>
        <dbReference type="SAM" id="Phobius"/>
    </source>
</evidence>
<dbReference type="Proteomes" id="UP001443914">
    <property type="component" value="Unassembled WGS sequence"/>
</dbReference>
<organism evidence="3 4">
    <name type="scientific">Saponaria officinalis</name>
    <name type="common">Common soapwort</name>
    <name type="synonym">Lychnis saponaria</name>
    <dbReference type="NCBI Taxonomy" id="3572"/>
    <lineage>
        <taxon>Eukaryota</taxon>
        <taxon>Viridiplantae</taxon>
        <taxon>Streptophyta</taxon>
        <taxon>Embryophyta</taxon>
        <taxon>Tracheophyta</taxon>
        <taxon>Spermatophyta</taxon>
        <taxon>Magnoliopsida</taxon>
        <taxon>eudicotyledons</taxon>
        <taxon>Gunneridae</taxon>
        <taxon>Pentapetalae</taxon>
        <taxon>Caryophyllales</taxon>
        <taxon>Caryophyllaceae</taxon>
        <taxon>Caryophylleae</taxon>
        <taxon>Saponaria</taxon>
    </lineage>
</organism>
<evidence type="ECO:0000313" key="4">
    <source>
        <dbReference type="Proteomes" id="UP001443914"/>
    </source>
</evidence>
<dbReference type="PANTHER" id="PTHR37766">
    <property type="entry name" value="OS01G0897100 PROTEIN"/>
    <property type="match status" value="1"/>
</dbReference>
<reference evidence="3" key="1">
    <citation type="submission" date="2024-03" db="EMBL/GenBank/DDBJ databases">
        <title>WGS assembly of Saponaria officinalis var. Norfolk2.</title>
        <authorList>
            <person name="Jenkins J."/>
            <person name="Shu S."/>
            <person name="Grimwood J."/>
            <person name="Barry K."/>
            <person name="Goodstein D."/>
            <person name="Schmutz J."/>
            <person name="Leebens-Mack J."/>
            <person name="Osbourn A."/>
        </authorList>
    </citation>
    <scope>NUCLEOTIDE SEQUENCE [LARGE SCALE GENOMIC DNA]</scope>
    <source>
        <strain evidence="3">JIC</strain>
    </source>
</reference>
<keyword evidence="2" id="KW-0812">Transmembrane</keyword>
<gene>
    <name evidence="3" type="ORF">RND81_13G141200</name>
</gene>
<accession>A0AAW1H3W2</accession>
<name>A0AAW1H3W2_SAPOF</name>
<protein>
    <submittedName>
        <fullName evidence="3">Uncharacterized protein</fullName>
    </submittedName>
</protein>
<feature type="transmembrane region" description="Helical" evidence="2">
    <location>
        <begin position="20"/>
        <end position="41"/>
    </location>
</feature>
<proteinExistence type="predicted"/>
<keyword evidence="2" id="KW-0472">Membrane</keyword>
<dbReference type="AlphaFoldDB" id="A0AAW1H3W2"/>
<evidence type="ECO:0000256" key="1">
    <source>
        <dbReference type="SAM" id="MobiDB-lite"/>
    </source>
</evidence>
<dbReference type="EMBL" id="JBDFQZ010000013">
    <property type="protein sequence ID" value="KAK9669582.1"/>
    <property type="molecule type" value="Genomic_DNA"/>
</dbReference>